<organism evidence="5 6">
    <name type="scientific">Priapulus caudatus</name>
    <name type="common">Priapulid worm</name>
    <dbReference type="NCBI Taxonomy" id="37621"/>
    <lineage>
        <taxon>Eukaryota</taxon>
        <taxon>Metazoa</taxon>
        <taxon>Ecdysozoa</taxon>
        <taxon>Scalidophora</taxon>
        <taxon>Priapulida</taxon>
        <taxon>Priapulimorpha</taxon>
        <taxon>Priapulimorphida</taxon>
        <taxon>Priapulidae</taxon>
        <taxon>Priapulus</taxon>
    </lineage>
</organism>
<protein>
    <submittedName>
        <fullName evidence="6 7">Kanadaptin-like isoform X1</fullName>
    </submittedName>
</protein>
<feature type="compositionally biased region" description="Low complexity" evidence="2">
    <location>
        <begin position="146"/>
        <end position="159"/>
    </location>
</feature>
<dbReference type="InterPro" id="IPR050923">
    <property type="entry name" value="Cell_Proc_Reg/RNA_Proc"/>
</dbReference>
<dbReference type="PANTHER" id="PTHR23308">
    <property type="entry name" value="NUCLEAR INHIBITOR OF PROTEIN PHOSPHATASE-1"/>
    <property type="match status" value="1"/>
</dbReference>
<evidence type="ECO:0000259" key="3">
    <source>
        <dbReference type="PROSITE" id="PS50006"/>
    </source>
</evidence>
<dbReference type="SUPFAM" id="SSF54768">
    <property type="entry name" value="dsRNA-binding domain-like"/>
    <property type="match status" value="1"/>
</dbReference>
<feature type="compositionally biased region" description="Polar residues" evidence="2">
    <location>
        <begin position="120"/>
        <end position="134"/>
    </location>
</feature>
<feature type="domain" description="FHA" evidence="3">
    <location>
        <begin position="227"/>
        <end position="283"/>
    </location>
</feature>
<dbReference type="Pfam" id="PF00498">
    <property type="entry name" value="FHA"/>
    <property type="match status" value="1"/>
</dbReference>
<dbReference type="InterPro" id="IPR008984">
    <property type="entry name" value="SMAD_FHA_dom_sf"/>
</dbReference>
<name>A0ABM1EIV2_PRICU</name>
<evidence type="ECO:0000256" key="2">
    <source>
        <dbReference type="SAM" id="MobiDB-lite"/>
    </source>
</evidence>
<proteinExistence type="predicted"/>
<dbReference type="RefSeq" id="XP_014672123.1">
    <property type="nucleotide sequence ID" value="XM_014816637.1"/>
</dbReference>
<dbReference type="SUPFAM" id="SSF49879">
    <property type="entry name" value="SMAD/FHA domain"/>
    <property type="match status" value="1"/>
</dbReference>
<feature type="compositionally biased region" description="Acidic residues" evidence="2">
    <location>
        <begin position="682"/>
        <end position="694"/>
    </location>
</feature>
<accession>A0ABM1EIV2</accession>
<dbReference type="SMART" id="SM00240">
    <property type="entry name" value="FHA"/>
    <property type="match status" value="1"/>
</dbReference>
<dbReference type="RefSeq" id="XP_014672124.1">
    <property type="nucleotide sequence ID" value="XM_014816638.1"/>
</dbReference>
<feature type="compositionally biased region" description="Basic residues" evidence="2">
    <location>
        <begin position="859"/>
        <end position="875"/>
    </location>
</feature>
<evidence type="ECO:0000256" key="1">
    <source>
        <dbReference type="PROSITE-ProRule" id="PRU00266"/>
    </source>
</evidence>
<feature type="compositionally biased region" description="Polar residues" evidence="2">
    <location>
        <begin position="822"/>
        <end position="831"/>
    </location>
</feature>
<keyword evidence="1" id="KW-0694">RNA-binding</keyword>
<dbReference type="SMART" id="SM00358">
    <property type="entry name" value="DSRM"/>
    <property type="match status" value="1"/>
</dbReference>
<dbReference type="Pfam" id="PF00035">
    <property type="entry name" value="dsrm"/>
    <property type="match status" value="1"/>
</dbReference>
<dbReference type="Gene3D" id="3.30.160.20">
    <property type="match status" value="1"/>
</dbReference>
<feature type="region of interest" description="Disordered" evidence="2">
    <location>
        <begin position="624"/>
        <end position="735"/>
    </location>
</feature>
<gene>
    <name evidence="6 7" type="primary">LOC106812696</name>
</gene>
<feature type="compositionally biased region" description="Basic and acidic residues" evidence="2">
    <location>
        <begin position="811"/>
        <end position="820"/>
    </location>
</feature>
<evidence type="ECO:0000313" key="7">
    <source>
        <dbReference type="RefSeq" id="XP_014672124.1"/>
    </source>
</evidence>
<keyword evidence="5" id="KW-1185">Reference proteome</keyword>
<evidence type="ECO:0000313" key="5">
    <source>
        <dbReference type="Proteomes" id="UP000695022"/>
    </source>
</evidence>
<dbReference type="CDD" id="cd22677">
    <property type="entry name" value="FHA_Kanadaptin"/>
    <property type="match status" value="1"/>
</dbReference>
<dbReference type="CDD" id="cd19856">
    <property type="entry name" value="DSRM_Kanadaptin"/>
    <property type="match status" value="1"/>
</dbReference>
<dbReference type="PROSITE" id="PS50006">
    <property type="entry name" value="FHA_DOMAIN"/>
    <property type="match status" value="1"/>
</dbReference>
<evidence type="ECO:0000259" key="4">
    <source>
        <dbReference type="PROSITE" id="PS50137"/>
    </source>
</evidence>
<feature type="compositionally biased region" description="Polar residues" evidence="2">
    <location>
        <begin position="167"/>
        <end position="178"/>
    </location>
</feature>
<sequence length="912" mass="101886">MDTDKRTREGDSLDKEPLPLALPLLVQSPPASNTYTITNSSIVDHAGDANSTVELCQRVQMPSPAEHVVEAKVSNLAPTEMQATAPHKKQNVAFKMPMMVGPRPGFSKHSKTIEPAAESISRSEITQKSATPHLTAQGIPEEDNSETANISENSESSNAEDIDKSKYNNITNHSSVKSPVTRLEEKVAQIPYKEPSWGGISLHEYKFEVLRNGSIISTVDLDNKSFYVFGRLESCDIVMEHPSLSRYHAVVQYRSSTSGGHNKGFYLFDLNSTHGTYLNKEKIRPKTYYRIHVGHIIKFAGSTRLYLLQGPDEDQEEESELSVTELKMLRKQEEAELQKELDESDGKDTGEGESQQEEEESQQSGINWGMGEDAVEEDPLAENPFALEVFSQKEYRDPKKTLRGFFEREGLELVYDVTEKGPSHNKQYNCRVKLPIEGNQGEPLYAEASIIGKKKEAVLQCALSACRILDANNLLRQASHESHKRKLKSLHAEDYYSSDDDNFLDRTGTVEQKRVQRLKRAGKEEKAVETYDSLLEMLKTVETCIAENEAILKQASTEVQDTGEVDPLDAFMNNIRATGGFGAKERMEMKKQIFELRNEEKRLQHLINIAKPASLPALKPVVPTATGASASHEGNDDVSTHTGGHVPVVGHMKGYHTHGDGKSKPKGSQILQEHQPLSESQEGVEEEEEDESDERPENNGKSDKNTLINKKSGDENKITVKPLPTTKLKGPQLPPHLLDKVRKFATTPQPVSSSNLPGDHDIIEPIIALIMKCEGDEIVKNEQNEREVLPKDESIENLTSSNDALECNTEVLHERTKPEESTAVSVSQQPKDVTPSVMEVTEDTTLLEVGDHDEEDKRATKRRQHQQNRQRKRKKQESDSGYDPLDPNYAVWVPPADQSGDGKTALNDRFGY</sequence>
<feature type="region of interest" description="Disordered" evidence="2">
    <location>
        <begin position="333"/>
        <end position="366"/>
    </location>
</feature>
<feature type="region of interest" description="Disordered" evidence="2">
    <location>
        <begin position="106"/>
        <end position="181"/>
    </location>
</feature>
<feature type="compositionally biased region" description="Basic and acidic residues" evidence="2">
    <location>
        <begin position="695"/>
        <end position="704"/>
    </location>
</feature>
<dbReference type="Gene3D" id="2.60.200.20">
    <property type="match status" value="1"/>
</dbReference>
<reference evidence="6 7" key="1">
    <citation type="submission" date="2025-05" db="UniProtKB">
        <authorList>
            <consortium name="RefSeq"/>
        </authorList>
    </citation>
    <scope>IDENTIFICATION</scope>
</reference>
<dbReference type="Proteomes" id="UP000695022">
    <property type="component" value="Unplaced"/>
</dbReference>
<dbReference type="GeneID" id="106812696"/>
<dbReference type="InterPro" id="IPR014720">
    <property type="entry name" value="dsRBD_dom"/>
</dbReference>
<evidence type="ECO:0000313" key="6">
    <source>
        <dbReference type="RefSeq" id="XP_014672123.1"/>
    </source>
</evidence>
<feature type="region of interest" description="Disordered" evidence="2">
    <location>
        <begin position="790"/>
        <end position="912"/>
    </location>
</feature>
<dbReference type="PROSITE" id="PS50137">
    <property type="entry name" value="DS_RBD"/>
    <property type="match status" value="1"/>
</dbReference>
<dbReference type="InterPro" id="IPR000253">
    <property type="entry name" value="FHA_dom"/>
</dbReference>
<feature type="domain" description="DRBM" evidence="4">
    <location>
        <begin position="397"/>
        <end position="471"/>
    </location>
</feature>
<feature type="compositionally biased region" description="Basic and acidic residues" evidence="2">
    <location>
        <begin position="333"/>
        <end position="350"/>
    </location>
</feature>